<evidence type="ECO:0000313" key="3">
    <source>
        <dbReference type="Proteomes" id="UP000515344"/>
    </source>
</evidence>
<dbReference type="InterPro" id="IPR050583">
    <property type="entry name" value="Mycobacterial_A85_antigen"/>
</dbReference>
<dbReference type="GO" id="GO:0016747">
    <property type="term" value="F:acyltransferase activity, transferring groups other than amino-acyl groups"/>
    <property type="evidence" value="ECO:0007669"/>
    <property type="project" value="TreeGrafter"/>
</dbReference>
<keyword evidence="1" id="KW-0732">Signal</keyword>
<name>A0A7G5XIN9_9BACT</name>
<sequence>MRKILIGLLLLCYSITSIAQGKLVRHEFTAASLQNNKGGEDPLRQLTVYLPADYEKGTQRYPVIYVLHGYGGTDSVMMSVWINFKKLLDEAIKTGKMRPMIVVAPNSNSKLQGSFYTNSSVTGNWADYIGKDVVEYMDKNFRTIPDRKSRGLCGHSMGGNGALKLGMLFADTFSAVYALSPAVLNWYGDFTLRSGGFKRISKLNNIEAIVKALNESDKTGDFDAFFAAVLTAMARVYSPNAANKELLADFPVTYVKDSAVYDPKVIAQWEAQFPFYMIDDYLPQLRSLTALKLDWGRNEEFSHIPYTSLQFSKKLEGYRIKHFAEEYIGDHGNMLDGFDGRIFNELLPFFDKYLYVK</sequence>
<proteinExistence type="predicted"/>
<evidence type="ECO:0000256" key="1">
    <source>
        <dbReference type="SAM" id="SignalP"/>
    </source>
</evidence>
<dbReference type="PANTHER" id="PTHR48098:SF1">
    <property type="entry name" value="DIACYLGLYCEROL ACYLTRANSFERASE_MYCOLYLTRANSFERASE AG85A"/>
    <property type="match status" value="1"/>
</dbReference>
<dbReference type="Gene3D" id="3.40.50.1820">
    <property type="entry name" value="alpha/beta hydrolase"/>
    <property type="match status" value="1"/>
</dbReference>
<dbReference type="InterPro" id="IPR000801">
    <property type="entry name" value="Esterase-like"/>
</dbReference>
<feature type="signal peptide" evidence="1">
    <location>
        <begin position="1"/>
        <end position="19"/>
    </location>
</feature>
<dbReference type="Proteomes" id="UP000515344">
    <property type="component" value="Chromosome"/>
</dbReference>
<dbReference type="EMBL" id="CP060007">
    <property type="protein sequence ID" value="QNA45342.1"/>
    <property type="molecule type" value="Genomic_DNA"/>
</dbReference>
<gene>
    <name evidence="2" type="ORF">H4075_03850</name>
</gene>
<dbReference type="KEGG" id="lacs:H4075_03850"/>
<feature type="chain" id="PRO_5028899309" evidence="1">
    <location>
        <begin position="20"/>
        <end position="357"/>
    </location>
</feature>
<accession>A0A7G5XIN9</accession>
<dbReference type="Pfam" id="PF00756">
    <property type="entry name" value="Esterase"/>
    <property type="match status" value="1"/>
</dbReference>
<organism evidence="2 3">
    <name type="scientific">Lacibacter sediminis</name>
    <dbReference type="NCBI Taxonomy" id="2760713"/>
    <lineage>
        <taxon>Bacteria</taxon>
        <taxon>Pseudomonadati</taxon>
        <taxon>Bacteroidota</taxon>
        <taxon>Chitinophagia</taxon>
        <taxon>Chitinophagales</taxon>
        <taxon>Chitinophagaceae</taxon>
        <taxon>Lacibacter</taxon>
    </lineage>
</organism>
<reference evidence="3" key="1">
    <citation type="submission" date="2020-08" db="EMBL/GenBank/DDBJ databases">
        <title>Lacibacter sp. S13-6-6 genome sequencing.</title>
        <authorList>
            <person name="Jin L."/>
        </authorList>
    </citation>
    <scope>NUCLEOTIDE SEQUENCE [LARGE SCALE GENOMIC DNA]</scope>
    <source>
        <strain evidence="3">S13-6-6</strain>
    </source>
</reference>
<dbReference type="AlphaFoldDB" id="A0A7G5XIN9"/>
<dbReference type="PANTHER" id="PTHR48098">
    <property type="entry name" value="ENTEROCHELIN ESTERASE-RELATED"/>
    <property type="match status" value="1"/>
</dbReference>
<evidence type="ECO:0000313" key="2">
    <source>
        <dbReference type="EMBL" id="QNA45342.1"/>
    </source>
</evidence>
<dbReference type="SUPFAM" id="SSF53474">
    <property type="entry name" value="alpha/beta-Hydrolases"/>
    <property type="match status" value="1"/>
</dbReference>
<dbReference type="RefSeq" id="WP_182804310.1">
    <property type="nucleotide sequence ID" value="NZ_CP060007.1"/>
</dbReference>
<dbReference type="InterPro" id="IPR029058">
    <property type="entry name" value="AB_hydrolase_fold"/>
</dbReference>
<keyword evidence="3" id="KW-1185">Reference proteome</keyword>
<protein>
    <submittedName>
        <fullName evidence="2">Esterase family protein</fullName>
    </submittedName>
</protein>